<sequence>MKLDLVVSRAAGGKIAEVGKKMDRQSVAENADVLEPLIQHFGTRPGIGVVMDVVARFLYLSRPRGKALPKSVNIKTEAWILRRLITIFAQVARRPHIPRDPQMRRLFAAIGINVEPVPEGP</sequence>
<accession>A0A9P1BUD5</accession>
<name>A0A9P1BUD5_9DINO</name>
<protein>
    <submittedName>
        <fullName evidence="1">Uncharacterized protein</fullName>
    </submittedName>
</protein>
<organism evidence="1">
    <name type="scientific">Cladocopium goreaui</name>
    <dbReference type="NCBI Taxonomy" id="2562237"/>
    <lineage>
        <taxon>Eukaryota</taxon>
        <taxon>Sar</taxon>
        <taxon>Alveolata</taxon>
        <taxon>Dinophyceae</taxon>
        <taxon>Suessiales</taxon>
        <taxon>Symbiodiniaceae</taxon>
        <taxon>Cladocopium</taxon>
    </lineage>
</organism>
<gene>
    <name evidence="1" type="ORF">C1SCF055_LOCUS6821</name>
</gene>
<evidence type="ECO:0000313" key="1">
    <source>
        <dbReference type="EMBL" id="CAI3978820.1"/>
    </source>
</evidence>
<dbReference type="OrthoDB" id="439118at2759"/>
<evidence type="ECO:0000313" key="2">
    <source>
        <dbReference type="EMBL" id="CAL4766132.1"/>
    </source>
</evidence>
<comment type="caution">
    <text evidence="1">The sequence shown here is derived from an EMBL/GenBank/DDBJ whole genome shotgun (WGS) entry which is preliminary data.</text>
</comment>
<dbReference type="AlphaFoldDB" id="A0A9P1BUD5"/>
<keyword evidence="3" id="KW-1185">Reference proteome</keyword>
<proteinExistence type="predicted"/>
<dbReference type="EMBL" id="CAMXCT030000439">
    <property type="protein sequence ID" value="CAL4766132.1"/>
    <property type="molecule type" value="Genomic_DNA"/>
</dbReference>
<evidence type="ECO:0000313" key="3">
    <source>
        <dbReference type="Proteomes" id="UP001152797"/>
    </source>
</evidence>
<dbReference type="EMBL" id="CAMXCT020000439">
    <property type="protein sequence ID" value="CAL1132195.1"/>
    <property type="molecule type" value="Genomic_DNA"/>
</dbReference>
<reference evidence="1" key="1">
    <citation type="submission" date="2022-10" db="EMBL/GenBank/DDBJ databases">
        <authorList>
            <person name="Chen Y."/>
            <person name="Dougan E. K."/>
            <person name="Chan C."/>
            <person name="Rhodes N."/>
            <person name="Thang M."/>
        </authorList>
    </citation>
    <scope>NUCLEOTIDE SEQUENCE</scope>
</reference>
<reference evidence="2 3" key="2">
    <citation type="submission" date="2024-05" db="EMBL/GenBank/DDBJ databases">
        <authorList>
            <person name="Chen Y."/>
            <person name="Shah S."/>
            <person name="Dougan E. K."/>
            <person name="Thang M."/>
            <person name="Chan C."/>
        </authorList>
    </citation>
    <scope>NUCLEOTIDE SEQUENCE [LARGE SCALE GENOMIC DNA]</scope>
</reference>
<dbReference type="Proteomes" id="UP001152797">
    <property type="component" value="Unassembled WGS sequence"/>
</dbReference>
<dbReference type="EMBL" id="CAMXCT010000439">
    <property type="protein sequence ID" value="CAI3978820.1"/>
    <property type="molecule type" value="Genomic_DNA"/>
</dbReference>